<reference evidence="1" key="2">
    <citation type="submission" date="2021-01" db="UniProtKB">
        <authorList>
            <consortium name="EnsemblMetazoa"/>
        </authorList>
    </citation>
    <scope>IDENTIFICATION</scope>
</reference>
<accession>A0A7M7HJC2</accession>
<dbReference type="Proteomes" id="UP000007110">
    <property type="component" value="Unassembled WGS sequence"/>
</dbReference>
<protein>
    <recommendedName>
        <fullName evidence="3">Cyclic nucleotide-binding domain-containing protein</fullName>
    </recommendedName>
</protein>
<organism evidence="1 2">
    <name type="scientific">Strongylocentrotus purpuratus</name>
    <name type="common">Purple sea urchin</name>
    <dbReference type="NCBI Taxonomy" id="7668"/>
    <lineage>
        <taxon>Eukaryota</taxon>
        <taxon>Metazoa</taxon>
        <taxon>Echinodermata</taxon>
        <taxon>Eleutherozoa</taxon>
        <taxon>Echinozoa</taxon>
        <taxon>Echinoidea</taxon>
        <taxon>Euechinoidea</taxon>
        <taxon>Echinacea</taxon>
        <taxon>Camarodonta</taxon>
        <taxon>Echinidea</taxon>
        <taxon>Strongylocentrotidae</taxon>
        <taxon>Strongylocentrotus</taxon>
    </lineage>
</organism>
<dbReference type="AlphaFoldDB" id="A0A7M7HJC2"/>
<keyword evidence="2" id="KW-1185">Reference proteome</keyword>
<evidence type="ECO:0000313" key="2">
    <source>
        <dbReference type="Proteomes" id="UP000007110"/>
    </source>
</evidence>
<name>A0A7M7HJC2_STRPU</name>
<dbReference type="OrthoDB" id="166212at2759"/>
<proteinExistence type="predicted"/>
<reference evidence="2" key="1">
    <citation type="submission" date="2015-02" db="EMBL/GenBank/DDBJ databases">
        <title>Genome sequencing for Strongylocentrotus purpuratus.</title>
        <authorList>
            <person name="Murali S."/>
            <person name="Liu Y."/>
            <person name="Vee V."/>
            <person name="English A."/>
            <person name="Wang M."/>
            <person name="Skinner E."/>
            <person name="Han Y."/>
            <person name="Muzny D.M."/>
            <person name="Worley K.C."/>
            <person name="Gibbs R.A."/>
        </authorList>
    </citation>
    <scope>NUCLEOTIDE SEQUENCE</scope>
</reference>
<dbReference type="KEGG" id="spu:105438438"/>
<dbReference type="GeneID" id="105438438"/>
<evidence type="ECO:0008006" key="3">
    <source>
        <dbReference type="Google" id="ProtNLM"/>
    </source>
</evidence>
<dbReference type="RefSeq" id="XP_011664540.1">
    <property type="nucleotide sequence ID" value="XM_011666238.2"/>
</dbReference>
<dbReference type="EnsemblMetazoa" id="XM_011666238">
    <property type="protein sequence ID" value="XP_011664540"/>
    <property type="gene ID" value="LOC105438438"/>
</dbReference>
<dbReference type="InParanoid" id="A0A7M7HJC2"/>
<evidence type="ECO:0000313" key="1">
    <source>
        <dbReference type="EnsemblMetazoa" id="XP_011664540"/>
    </source>
</evidence>
<sequence>MESPKYLLQDDQMITTRKKDVQTESKSVAVQRTWKRLTVSANALSQKEEDKNPIDYAPSNKIKTTFARLATLKAGMAFGIESLLPGTQPEAKLCLISDGAEVILVSKRLFASDVTSTTLKTASKLAVDYPSVDFTREVLEEARTWATYKNRVIKEIYRKKLDKRPVQPRR</sequence>